<dbReference type="PANTHER" id="PTHR34218:SF4">
    <property type="entry name" value="ACYL-HOMOSERINE LACTONE ACYLASE QUIP"/>
    <property type="match status" value="1"/>
</dbReference>
<dbReference type="RefSeq" id="WP_345215545.1">
    <property type="nucleotide sequence ID" value="NZ_BAABGN010000005.1"/>
</dbReference>
<dbReference type="InterPro" id="IPR029055">
    <property type="entry name" value="Ntn_hydrolases_N"/>
</dbReference>
<dbReference type="InterPro" id="IPR014395">
    <property type="entry name" value="Pen/GL7ACA/AHL_acylase"/>
</dbReference>
<evidence type="ECO:0000256" key="2">
    <source>
        <dbReference type="ARBA" id="ARBA00022801"/>
    </source>
</evidence>
<dbReference type="InterPro" id="IPR043147">
    <property type="entry name" value="Penicillin_amidase_A-knob"/>
</dbReference>
<feature type="compositionally biased region" description="Low complexity" evidence="4">
    <location>
        <begin position="520"/>
        <end position="529"/>
    </location>
</feature>
<evidence type="ECO:0000256" key="1">
    <source>
        <dbReference type="ARBA" id="ARBA00006586"/>
    </source>
</evidence>
<gene>
    <name evidence="5" type="ORF">GCM10023169_14120</name>
</gene>
<keyword evidence="6" id="KW-1185">Reference proteome</keyword>
<sequence length="882" mass="94881">MHGSSALRKALIIIPALVVALVVAGLAVGVAVVRRPLPDHGGTQTVEALGAAVEIYRDERGVPQIYADTDEDLMRAQGYVHAQDRFFEMDYRRHVTAGRLSELVGENEAALNADLVVRTLGWRRVAEQEWELLSDEARSLYEAYAEGVNSYIGSREASELGLEYTVLGTTTELRPVEPWEPVDSLAWLKAMAWDLRGNYAAELGRASALRTLGEVGRAEELYPSYPYDEHAPILPEQENGQGDSSPVAGEPPDPAAAEEAEIVEALGGAPAADALAAAEAALSAVPTMMGEGEAVGSNSFVVAGEHTASGSPLLANDPHLALEAPGLWYQVGLHCTERTEDCTFDVAGFSFSGMPGIVIGHNDQLSWGFTNLGADVTDFALERTYDDGTYLRDGARVPLDIRQETIEVDGADPVSIQVRSTENGPIVSDVLPQTSVAASVPVPDGSPPAGFSSYSVSLQWTALTPGRTGEAVFALNRAENADDVATAAELFEAPSQNIVFATVDGDIGYQAPGRIPVRNSVPDSPVPSDGSWPRPGWDSSYDWQGWVPAEQMPARLNPAEGFIVAANQAVTPSGGRPFLTSDWNAGYRSQRIRELIEYDIEQGEEIDVDRANEIMLDNRSPFGPAIIPALVSVPVENGFVNEAVDLLRVWSAEGFPTHTSSAGAVYFNAVWTNLLELTFADDLPTGQSADGGARWLLVVERLLEDQQNPWWDDRTTVNVVEGRDEILRQALVTARQELTNTMGKDPASWEWGKLHQYAPTHPVLGGDTLPAPVQWMFNPTPVEVPGGTSVVNATSFSTSAVDELGRPDFTVTTGPSMRMVVDMADLDASTWVTSTGTSGHPGSTHYTDQIDAWATGETFPWPFSREAVEESAAVELTLEAGE</sequence>
<dbReference type="Gene3D" id="1.10.439.10">
    <property type="entry name" value="Penicillin Amidohydrolase, domain 1"/>
    <property type="match status" value="1"/>
</dbReference>
<organism evidence="5 6">
    <name type="scientific">Georgenia halophila</name>
    <dbReference type="NCBI Taxonomy" id="620889"/>
    <lineage>
        <taxon>Bacteria</taxon>
        <taxon>Bacillati</taxon>
        <taxon>Actinomycetota</taxon>
        <taxon>Actinomycetes</taxon>
        <taxon>Micrococcales</taxon>
        <taxon>Bogoriellaceae</taxon>
        <taxon>Georgenia</taxon>
    </lineage>
</organism>
<accession>A0ABP8L390</accession>
<comment type="similarity">
    <text evidence="1">Belongs to the peptidase S45 family.</text>
</comment>
<dbReference type="EMBL" id="BAABGN010000005">
    <property type="protein sequence ID" value="GAA4421331.1"/>
    <property type="molecule type" value="Genomic_DNA"/>
</dbReference>
<dbReference type="CDD" id="cd03747">
    <property type="entry name" value="Ntn_PGA_like"/>
    <property type="match status" value="1"/>
</dbReference>
<feature type="region of interest" description="Disordered" evidence="4">
    <location>
        <begin position="227"/>
        <end position="255"/>
    </location>
</feature>
<dbReference type="Pfam" id="PF01804">
    <property type="entry name" value="Penicil_amidase"/>
    <property type="match status" value="1"/>
</dbReference>
<evidence type="ECO:0000256" key="4">
    <source>
        <dbReference type="SAM" id="MobiDB-lite"/>
    </source>
</evidence>
<dbReference type="InterPro" id="IPR002692">
    <property type="entry name" value="S45"/>
</dbReference>
<feature type="region of interest" description="Disordered" evidence="4">
    <location>
        <begin position="514"/>
        <end position="535"/>
    </location>
</feature>
<name>A0ABP8L390_9MICO</name>
<proteinExistence type="inferred from homology"/>
<evidence type="ECO:0000313" key="6">
    <source>
        <dbReference type="Proteomes" id="UP001500622"/>
    </source>
</evidence>
<dbReference type="PIRSF" id="PIRSF001227">
    <property type="entry name" value="Pen_acylase"/>
    <property type="match status" value="1"/>
</dbReference>
<protein>
    <submittedName>
        <fullName evidence="5">Penicillin acylase family protein</fullName>
    </submittedName>
</protein>
<evidence type="ECO:0000313" key="5">
    <source>
        <dbReference type="EMBL" id="GAA4421331.1"/>
    </source>
</evidence>
<dbReference type="Gene3D" id="1.10.1400.10">
    <property type="match status" value="1"/>
</dbReference>
<dbReference type="SUPFAM" id="SSF56235">
    <property type="entry name" value="N-terminal nucleophile aminohydrolases (Ntn hydrolases)"/>
    <property type="match status" value="1"/>
</dbReference>
<comment type="caution">
    <text evidence="5">The sequence shown here is derived from an EMBL/GenBank/DDBJ whole genome shotgun (WGS) entry which is preliminary data.</text>
</comment>
<dbReference type="Gene3D" id="3.60.20.10">
    <property type="entry name" value="Glutamine Phosphoribosylpyrophosphate, subunit 1, domain 1"/>
    <property type="match status" value="1"/>
</dbReference>
<dbReference type="Gene3D" id="2.30.120.10">
    <property type="match status" value="1"/>
</dbReference>
<dbReference type="Proteomes" id="UP001500622">
    <property type="component" value="Unassembled WGS sequence"/>
</dbReference>
<dbReference type="PANTHER" id="PTHR34218">
    <property type="entry name" value="PEPTIDASE S45 PENICILLIN AMIDASE"/>
    <property type="match status" value="1"/>
</dbReference>
<evidence type="ECO:0000256" key="3">
    <source>
        <dbReference type="ARBA" id="ARBA00023145"/>
    </source>
</evidence>
<dbReference type="InterPro" id="IPR043146">
    <property type="entry name" value="Penicillin_amidase_N_B-knob"/>
</dbReference>
<reference evidence="6" key="1">
    <citation type="journal article" date="2019" name="Int. J. Syst. Evol. Microbiol.">
        <title>The Global Catalogue of Microorganisms (GCM) 10K type strain sequencing project: providing services to taxonomists for standard genome sequencing and annotation.</title>
        <authorList>
            <consortium name="The Broad Institute Genomics Platform"/>
            <consortium name="The Broad Institute Genome Sequencing Center for Infectious Disease"/>
            <person name="Wu L."/>
            <person name="Ma J."/>
        </authorList>
    </citation>
    <scope>NUCLEOTIDE SEQUENCE [LARGE SCALE GENOMIC DNA]</scope>
    <source>
        <strain evidence="6">JCM 17810</strain>
    </source>
</reference>
<dbReference type="InterPro" id="IPR023343">
    <property type="entry name" value="Penicillin_amidase_dom1"/>
</dbReference>
<keyword evidence="3" id="KW-0865">Zymogen</keyword>
<keyword evidence="2" id="KW-0378">Hydrolase</keyword>